<reference evidence="2" key="1">
    <citation type="submission" date="2014-11" db="EMBL/GenBank/DDBJ databases">
        <authorList>
            <person name="Amaro Gonzalez C."/>
        </authorList>
    </citation>
    <scope>NUCLEOTIDE SEQUENCE</scope>
</reference>
<dbReference type="EMBL" id="GBXM01026926">
    <property type="protein sequence ID" value="JAH81651.1"/>
    <property type="molecule type" value="Transcribed_RNA"/>
</dbReference>
<keyword evidence="1" id="KW-0472">Membrane</keyword>
<evidence type="ECO:0000256" key="1">
    <source>
        <dbReference type="SAM" id="Phobius"/>
    </source>
</evidence>
<organism evidence="2">
    <name type="scientific">Anguilla anguilla</name>
    <name type="common">European freshwater eel</name>
    <name type="synonym">Muraena anguilla</name>
    <dbReference type="NCBI Taxonomy" id="7936"/>
    <lineage>
        <taxon>Eukaryota</taxon>
        <taxon>Metazoa</taxon>
        <taxon>Chordata</taxon>
        <taxon>Craniata</taxon>
        <taxon>Vertebrata</taxon>
        <taxon>Euteleostomi</taxon>
        <taxon>Actinopterygii</taxon>
        <taxon>Neopterygii</taxon>
        <taxon>Teleostei</taxon>
        <taxon>Anguilliformes</taxon>
        <taxon>Anguillidae</taxon>
        <taxon>Anguilla</taxon>
    </lineage>
</organism>
<dbReference type="AlphaFoldDB" id="A0A0E9VUB8"/>
<evidence type="ECO:0000313" key="2">
    <source>
        <dbReference type="EMBL" id="JAH81651.1"/>
    </source>
</evidence>
<sequence>MDFDHTVLRGRLAITTSCLSLNLVVAQLTAVAPTKSTF</sequence>
<proteinExistence type="predicted"/>
<name>A0A0E9VUB8_ANGAN</name>
<protein>
    <submittedName>
        <fullName evidence="2">Uncharacterized protein</fullName>
    </submittedName>
</protein>
<feature type="transmembrane region" description="Helical" evidence="1">
    <location>
        <begin position="12"/>
        <end position="32"/>
    </location>
</feature>
<keyword evidence="1" id="KW-1133">Transmembrane helix</keyword>
<reference evidence="2" key="2">
    <citation type="journal article" date="2015" name="Fish Shellfish Immunol.">
        <title>Early steps in the European eel (Anguilla anguilla)-Vibrio vulnificus interaction in the gills: Role of the RtxA13 toxin.</title>
        <authorList>
            <person name="Callol A."/>
            <person name="Pajuelo D."/>
            <person name="Ebbesson L."/>
            <person name="Teles M."/>
            <person name="MacKenzie S."/>
            <person name="Amaro C."/>
        </authorList>
    </citation>
    <scope>NUCLEOTIDE SEQUENCE</scope>
</reference>
<keyword evidence="1" id="KW-0812">Transmembrane</keyword>
<accession>A0A0E9VUB8</accession>